<feature type="compositionally biased region" description="Basic and acidic residues" evidence="2">
    <location>
        <begin position="172"/>
        <end position="195"/>
    </location>
</feature>
<keyword evidence="5" id="KW-1185">Reference proteome</keyword>
<dbReference type="Pfam" id="PF21038">
    <property type="entry name" value="CEP104_N"/>
    <property type="match status" value="1"/>
</dbReference>
<reference evidence="5" key="1">
    <citation type="submission" date="2022-10" db="EMBL/GenBank/DDBJ databases">
        <title>Genome assembly of Pristionchus species.</title>
        <authorList>
            <person name="Yoshida K."/>
            <person name="Sommer R.J."/>
        </authorList>
    </citation>
    <scope>NUCLEOTIDE SEQUENCE [LARGE SCALE GENOMIC DNA]</scope>
    <source>
        <strain evidence="5">RS5460</strain>
    </source>
</reference>
<dbReference type="EMBL" id="BTRK01000002">
    <property type="protein sequence ID" value="GMR39663.1"/>
    <property type="molecule type" value="Genomic_DNA"/>
</dbReference>
<dbReference type="InterPro" id="IPR048739">
    <property type="entry name" value="CEP104_N"/>
</dbReference>
<evidence type="ECO:0000313" key="4">
    <source>
        <dbReference type="EMBL" id="GMR39663.1"/>
    </source>
</evidence>
<name>A0AAN5C6V7_9BILA</name>
<feature type="compositionally biased region" description="Basic and acidic residues" evidence="2">
    <location>
        <begin position="223"/>
        <end position="235"/>
    </location>
</feature>
<feature type="region of interest" description="Disordered" evidence="2">
    <location>
        <begin position="172"/>
        <end position="247"/>
    </location>
</feature>
<keyword evidence="1" id="KW-0175">Coiled coil</keyword>
<organism evidence="4 5">
    <name type="scientific">Pristionchus mayeri</name>
    <dbReference type="NCBI Taxonomy" id="1317129"/>
    <lineage>
        <taxon>Eukaryota</taxon>
        <taxon>Metazoa</taxon>
        <taxon>Ecdysozoa</taxon>
        <taxon>Nematoda</taxon>
        <taxon>Chromadorea</taxon>
        <taxon>Rhabditida</taxon>
        <taxon>Rhabditina</taxon>
        <taxon>Diplogasteromorpha</taxon>
        <taxon>Diplogasteroidea</taxon>
        <taxon>Neodiplogasteridae</taxon>
        <taxon>Pristionchus</taxon>
    </lineage>
</organism>
<dbReference type="PANTHER" id="PTHR13371:SF0">
    <property type="entry name" value="CENTROSOMAL PROTEIN OF 104 KDA"/>
    <property type="match status" value="1"/>
</dbReference>
<feature type="coiled-coil region" evidence="1">
    <location>
        <begin position="280"/>
        <end position="307"/>
    </location>
</feature>
<dbReference type="AlphaFoldDB" id="A0AAN5C6V7"/>
<dbReference type="GO" id="GO:0005929">
    <property type="term" value="C:cilium"/>
    <property type="evidence" value="ECO:0007669"/>
    <property type="project" value="TreeGrafter"/>
</dbReference>
<evidence type="ECO:0000259" key="3">
    <source>
        <dbReference type="Pfam" id="PF21038"/>
    </source>
</evidence>
<protein>
    <recommendedName>
        <fullName evidence="3">Centrosomal protein CEP104 N-terminal domain-containing protein</fullName>
    </recommendedName>
</protein>
<comment type="caution">
    <text evidence="4">The sequence shown here is derived from an EMBL/GenBank/DDBJ whole genome shotgun (WGS) entry which is preliminary data.</text>
</comment>
<evidence type="ECO:0000256" key="2">
    <source>
        <dbReference type="SAM" id="MobiDB-lite"/>
    </source>
</evidence>
<dbReference type="PANTHER" id="PTHR13371">
    <property type="entry name" value="GLYCINE-, GLUTAMATE-, THIENYLCYCLOHEXYLPIPERIDINE-BINDING PROTEIN"/>
    <property type="match status" value="1"/>
</dbReference>
<dbReference type="Proteomes" id="UP001328107">
    <property type="component" value="Unassembled WGS sequence"/>
</dbReference>
<sequence length="354" mass="40327">MASRNTRAESAHKSSYKDEVALEEIPWSPIVVGSEDPNVFSRGREWMSQPGAHYPIDIVIGLKQLSNIYKVVVDVHNDIYPSSIDISIGRSVAGDHVGYDGARRANYGAKGEMQFKTRDRARMESRTFFADHVGNYIWMVLQRPFRTKDNPHEQVGIDRIVVLGYPMKDGEGELKNSRMEERNRAASEVRRESSAKKKQPVQVVPQRELSAPQRRFYGPVPPSRERPASVKKDGMGDGMRMTGENLSTDPLSTLRMVKRVLMTKMESTQERGFDVEANTCRRAIQRLDEYEARMEDLDERRSDALIHNDHIEARRIENTMADCRDTCFRSIHVDLLLSKSELRSIGVASAWASE</sequence>
<evidence type="ECO:0000313" key="5">
    <source>
        <dbReference type="Proteomes" id="UP001328107"/>
    </source>
</evidence>
<gene>
    <name evidence="4" type="ORF">PMAYCL1PPCAC_09858</name>
</gene>
<accession>A0AAN5C6V7</accession>
<evidence type="ECO:0000256" key="1">
    <source>
        <dbReference type="SAM" id="Coils"/>
    </source>
</evidence>
<feature type="domain" description="Centrosomal protein CEP104 N-terminal" evidence="3">
    <location>
        <begin position="46"/>
        <end position="164"/>
    </location>
</feature>
<proteinExistence type="predicted"/>
<dbReference type="InterPro" id="IPR052607">
    <property type="entry name" value="CEP104-like"/>
</dbReference>